<dbReference type="OrthoDB" id="342730at2759"/>
<evidence type="ECO:0000256" key="7">
    <source>
        <dbReference type="PROSITE-ProRule" id="PRU00024"/>
    </source>
</evidence>
<organism evidence="12">
    <name type="scientific">Amphimedon queenslandica</name>
    <name type="common">Sponge</name>
    <dbReference type="NCBI Taxonomy" id="400682"/>
    <lineage>
        <taxon>Eukaryota</taxon>
        <taxon>Metazoa</taxon>
        <taxon>Porifera</taxon>
        <taxon>Demospongiae</taxon>
        <taxon>Heteroscleromorpha</taxon>
        <taxon>Haplosclerida</taxon>
        <taxon>Niphatidae</taxon>
        <taxon>Amphimedon</taxon>
    </lineage>
</organism>
<feature type="coiled-coil region" evidence="9">
    <location>
        <begin position="257"/>
        <end position="284"/>
    </location>
</feature>
<dbReference type="Pfam" id="PF02221">
    <property type="entry name" value="E1_DerP2_DerF2"/>
    <property type="match status" value="3"/>
</dbReference>
<keyword evidence="2" id="KW-0479">Metal-binding</keyword>
<dbReference type="InterPro" id="IPR014756">
    <property type="entry name" value="Ig_E-set"/>
</dbReference>
<evidence type="ECO:0000256" key="4">
    <source>
        <dbReference type="ARBA" id="ARBA00022771"/>
    </source>
</evidence>
<feature type="repeat" description="NHL" evidence="8">
    <location>
        <begin position="532"/>
        <end position="570"/>
    </location>
</feature>
<evidence type="ECO:0000256" key="5">
    <source>
        <dbReference type="ARBA" id="ARBA00022786"/>
    </source>
</evidence>
<dbReference type="InterPro" id="IPR003649">
    <property type="entry name" value="Bbox_C"/>
</dbReference>
<dbReference type="SUPFAM" id="SSF81296">
    <property type="entry name" value="E set domains"/>
    <property type="match status" value="1"/>
</dbReference>
<dbReference type="PANTHER" id="PTHR25462:SF296">
    <property type="entry name" value="MEIOTIC P26, ISOFORM F"/>
    <property type="match status" value="1"/>
</dbReference>
<evidence type="ECO:0000256" key="1">
    <source>
        <dbReference type="ARBA" id="ARBA00022553"/>
    </source>
</evidence>
<keyword evidence="1" id="KW-0597">Phosphoprotein</keyword>
<evidence type="ECO:0000256" key="6">
    <source>
        <dbReference type="ARBA" id="ARBA00022833"/>
    </source>
</evidence>
<evidence type="ECO:0000313" key="12">
    <source>
        <dbReference type="EnsemblMetazoa" id="Aqu2.1.16770_001"/>
    </source>
</evidence>
<dbReference type="Pfam" id="PF00643">
    <property type="entry name" value="zf-B_box"/>
    <property type="match status" value="2"/>
</dbReference>
<proteinExistence type="predicted"/>
<dbReference type="InterPro" id="IPR011042">
    <property type="entry name" value="6-blade_b-propeller_TolB-like"/>
</dbReference>
<keyword evidence="6" id="KW-0862">Zinc</keyword>
<dbReference type="Pfam" id="PF13445">
    <property type="entry name" value="zf-RING_UBOX"/>
    <property type="match status" value="1"/>
</dbReference>
<feature type="domain" description="RING-type" evidence="10">
    <location>
        <begin position="22"/>
        <end position="66"/>
    </location>
</feature>
<dbReference type="EnsemblMetazoa" id="Aqu2.1.16770_001">
    <property type="protein sequence ID" value="Aqu2.1.16770_001"/>
    <property type="gene ID" value="Aqu2.1.16770"/>
</dbReference>
<dbReference type="InterPro" id="IPR027370">
    <property type="entry name" value="Znf-RING_euk"/>
</dbReference>
<dbReference type="Pfam" id="PF01436">
    <property type="entry name" value="NHL"/>
    <property type="match status" value="2"/>
</dbReference>
<dbReference type="PROSITE" id="PS51125">
    <property type="entry name" value="NHL"/>
    <property type="match status" value="5"/>
</dbReference>
<evidence type="ECO:0000256" key="9">
    <source>
        <dbReference type="SAM" id="Coils"/>
    </source>
</evidence>
<dbReference type="InterPro" id="IPR013083">
    <property type="entry name" value="Znf_RING/FYVE/PHD"/>
</dbReference>
<evidence type="ECO:0000259" key="11">
    <source>
        <dbReference type="PROSITE" id="PS50119"/>
    </source>
</evidence>
<keyword evidence="4 7" id="KW-0863">Zinc-finger</keyword>
<evidence type="ECO:0000256" key="2">
    <source>
        <dbReference type="ARBA" id="ARBA00022723"/>
    </source>
</evidence>
<dbReference type="SUPFAM" id="SSF57850">
    <property type="entry name" value="RING/U-box"/>
    <property type="match status" value="1"/>
</dbReference>
<dbReference type="InParanoid" id="A0A1X7TPC6"/>
<dbReference type="PROSITE" id="PS00518">
    <property type="entry name" value="ZF_RING_1"/>
    <property type="match status" value="1"/>
</dbReference>
<feature type="repeat" description="NHL" evidence="8">
    <location>
        <begin position="622"/>
        <end position="665"/>
    </location>
</feature>
<dbReference type="CDD" id="cd05819">
    <property type="entry name" value="NHL"/>
    <property type="match status" value="1"/>
</dbReference>
<reference evidence="12" key="1">
    <citation type="submission" date="2017-05" db="UniProtKB">
        <authorList>
            <consortium name="EnsemblMetazoa"/>
        </authorList>
    </citation>
    <scope>IDENTIFICATION</scope>
</reference>
<feature type="domain" description="B box-type" evidence="11">
    <location>
        <begin position="168"/>
        <end position="210"/>
    </location>
</feature>
<sequence>MATKPSSSSSPGLLKLEEQLTCPVCLDHYTNPKTLPCLHSFCQHCLEGLPLDKKNETYYLSCPTCRNRTELPKEGARAFPVAFTLNNLKEIHTLMKKVANPQQVTCDNCTTANATGYCKDCSRFFCTKCDGVHKKWGPTSNHQLTSLDEVTASDVSSTSELLAPAKQETTLTCSVSGHDDSLRYYCDTCDESICRDCIMLAHKDHKYNLIANSFNKHKEALEKSLNPVKGKIEALKKVLSALAEREGEIRERGEGVLKEIHEMVEKMMNVLRQSERKLTEQAKRVTDNKLKLLSGQMKSAKMSLSLLEDVGDYVEQSLKTGSPQQVLRSKKQMMERMSEVIAGINVKELNPKEKADFVLSKDIKSLHHIGDIVTSTALQQCRVKKIDCIRPAGKAVSFSLSMEAPDSSVLCVPLSSLRCSLVPVGKGDQPITTTVTTTSSDLGVYKIQCNASTRGSHTVKVQVYDVHLEDTSLVIPINPCLDKITPVHTITELKRPWGVAVTDDNHVIITENSGNCVTILDREGKKVKSLGGEGGSGNVKFSTPRGVAITSDKFILVSDGNYRIQKISMDGYLIASVGEKGSGPLQFSGPRGIAISPITGQVYIADRNNHRIQVLNPDLSFSHSFGSKGSANGQLEYPYDIAIDIQGLVYIADRNNRRIQKFSPDGKFVGQFGTGGSGPGELNCPAGIAIDTAATGLVYVSEDSNHRISVFTSDGVFVTVTKKFGELINGLITPNPLVHGKEFQLQGTLHIKKTIQWGILHFTLTHPFKNYINITFMDEKFNLCDYLDDLCKVYCPIPPGTYHADAVGLIPSILWPGRYYGKATAHNEKGEEMMCVTVTKKFGELINGSITPNPLVHGKEFHLQGTAHIKKLVQWGILHFTLTHTFKDYTNITFVDEKFNLCDYIVDLFKQHVHCPVQPGMYHFNYTDTSKVPDLLWPGRYYGKVTAYNEEGEEMMCITVTKKFGKLINESLTPYPLIHGKKYTIQGTFYTNKTVQWGTIHVTLAYNFRNIANLTLVDEKLNLCDFTVDLLKLHCPVPPGIYQFNYTDTVPKLFPPGRYYAKATAYNEEGEEMMCQMIDVNINE</sequence>
<dbReference type="SMART" id="SM00737">
    <property type="entry name" value="ML"/>
    <property type="match status" value="3"/>
</dbReference>
<dbReference type="SMART" id="SM00184">
    <property type="entry name" value="RING"/>
    <property type="match status" value="1"/>
</dbReference>
<feature type="repeat" description="NHL" evidence="8">
    <location>
        <begin position="669"/>
        <end position="714"/>
    </location>
</feature>
<evidence type="ECO:0008006" key="13">
    <source>
        <dbReference type="Google" id="ProtNLM"/>
    </source>
</evidence>
<keyword evidence="9" id="KW-0175">Coiled coil</keyword>
<dbReference type="PANTHER" id="PTHR25462">
    <property type="entry name" value="BONUS, ISOFORM C-RELATED"/>
    <property type="match status" value="1"/>
</dbReference>
<keyword evidence="5" id="KW-0833">Ubl conjugation pathway</keyword>
<dbReference type="Gene3D" id="2.120.10.30">
    <property type="entry name" value="TolB, C-terminal domain"/>
    <property type="match status" value="2"/>
</dbReference>
<dbReference type="PROSITE" id="PS50119">
    <property type="entry name" value="ZF_BBOX"/>
    <property type="match status" value="2"/>
</dbReference>
<dbReference type="PROSITE" id="PS50089">
    <property type="entry name" value="ZF_RING_2"/>
    <property type="match status" value="1"/>
</dbReference>
<feature type="domain" description="B box-type" evidence="11">
    <location>
        <begin position="101"/>
        <end position="147"/>
    </location>
</feature>
<evidence type="ECO:0000256" key="8">
    <source>
        <dbReference type="PROSITE-ProRule" id="PRU00504"/>
    </source>
</evidence>
<dbReference type="eggNOG" id="KOG2177">
    <property type="taxonomic scope" value="Eukaryota"/>
</dbReference>
<dbReference type="Gene3D" id="3.30.40.10">
    <property type="entry name" value="Zinc/RING finger domain, C3HC4 (zinc finger)"/>
    <property type="match status" value="1"/>
</dbReference>
<feature type="repeat" description="NHL" evidence="8">
    <location>
        <begin position="574"/>
        <end position="618"/>
    </location>
</feature>
<evidence type="ECO:0000259" key="10">
    <source>
        <dbReference type="PROSITE" id="PS50089"/>
    </source>
</evidence>
<dbReference type="SMART" id="SM00502">
    <property type="entry name" value="BBC"/>
    <property type="match status" value="1"/>
</dbReference>
<dbReference type="SUPFAM" id="SSF57845">
    <property type="entry name" value="B-box zinc-binding domain"/>
    <property type="match status" value="1"/>
</dbReference>
<dbReference type="InterPro" id="IPR001841">
    <property type="entry name" value="Znf_RING"/>
</dbReference>
<dbReference type="InterPro" id="IPR003172">
    <property type="entry name" value="ML_dom"/>
</dbReference>
<dbReference type="Gene3D" id="3.30.160.60">
    <property type="entry name" value="Classic Zinc Finger"/>
    <property type="match status" value="1"/>
</dbReference>
<keyword evidence="3" id="KW-0677">Repeat</keyword>
<dbReference type="InterPro" id="IPR000315">
    <property type="entry name" value="Znf_B-box"/>
</dbReference>
<evidence type="ECO:0000256" key="3">
    <source>
        <dbReference type="ARBA" id="ARBA00022737"/>
    </source>
</evidence>
<dbReference type="GO" id="GO:0008270">
    <property type="term" value="F:zinc ion binding"/>
    <property type="evidence" value="ECO:0007669"/>
    <property type="project" value="UniProtKB-KW"/>
</dbReference>
<dbReference type="SMART" id="SM00336">
    <property type="entry name" value="BBOX"/>
    <property type="match status" value="2"/>
</dbReference>
<dbReference type="InterPro" id="IPR047153">
    <property type="entry name" value="TRIM45/56/19-like"/>
</dbReference>
<dbReference type="CDD" id="cd19757">
    <property type="entry name" value="Bbox1"/>
    <property type="match status" value="1"/>
</dbReference>
<protein>
    <recommendedName>
        <fullName evidence="13">RING-type domain-containing protein</fullName>
    </recommendedName>
</protein>
<name>A0A1X7TPC6_AMPQE</name>
<dbReference type="InterPro" id="IPR017907">
    <property type="entry name" value="Znf_RING_CS"/>
</dbReference>
<dbReference type="AlphaFoldDB" id="A0A1X7TPC6"/>
<dbReference type="InterPro" id="IPR001258">
    <property type="entry name" value="NHL_repeat"/>
</dbReference>
<dbReference type="SUPFAM" id="SSF101898">
    <property type="entry name" value="NHL repeat"/>
    <property type="match status" value="1"/>
</dbReference>
<feature type="repeat" description="NHL" evidence="8">
    <location>
        <begin position="492"/>
        <end position="523"/>
    </location>
</feature>
<dbReference type="Gene3D" id="2.60.40.770">
    <property type="match status" value="1"/>
</dbReference>
<accession>A0A1X7TPC6</accession>